<proteinExistence type="predicted"/>
<name>A0ABP8A9V7_9MICO</name>
<gene>
    <name evidence="1" type="ORF">GCM10022287_34060</name>
</gene>
<evidence type="ECO:0000313" key="1">
    <source>
        <dbReference type="EMBL" id="GAA4180340.1"/>
    </source>
</evidence>
<organism evidence="1 2">
    <name type="scientific">Gryllotalpicola koreensis</name>
    <dbReference type="NCBI Taxonomy" id="993086"/>
    <lineage>
        <taxon>Bacteria</taxon>
        <taxon>Bacillati</taxon>
        <taxon>Actinomycetota</taxon>
        <taxon>Actinomycetes</taxon>
        <taxon>Micrococcales</taxon>
        <taxon>Microbacteriaceae</taxon>
        <taxon>Gryllotalpicola</taxon>
    </lineage>
</organism>
<protein>
    <recommendedName>
        <fullName evidence="3">AbiEi antitoxin C-terminal domain-containing protein</fullName>
    </recommendedName>
</protein>
<dbReference type="EMBL" id="BAABBW010000005">
    <property type="protein sequence ID" value="GAA4180340.1"/>
    <property type="molecule type" value="Genomic_DNA"/>
</dbReference>
<sequence length="332" mass="37132">MDAPTPDLSRIIRVSRDAAAELSHQEFARRVRAGDVERLRRGVGRPAPVPLALVDRFDRPAERRSRYLDLVAAVAETRRSQVVFAGRSAAAIWNLATVAAWPSFVEILEPRGSARRSKRGIVVHRTAFEADDIVPWGEHYVTSPARTIADLARSGDFVAAVVALDHALSRRANDALRMTKEDVSEVLDRTGSSRGLARARAAVEFADGRADSVGESLSRIDIFQLGFELPELQVRHPHPGGFYDADFKWPGTSRRPPTIGEFDGVMKYLDERYRNGTDVGQVLVAEKFREDFLRGEGNGFLRWGWEEARKPVPLLRPKLLRAGIRIVRRPLI</sequence>
<reference evidence="2" key="1">
    <citation type="journal article" date="2019" name="Int. J. Syst. Evol. Microbiol.">
        <title>The Global Catalogue of Microorganisms (GCM) 10K type strain sequencing project: providing services to taxonomists for standard genome sequencing and annotation.</title>
        <authorList>
            <consortium name="The Broad Institute Genomics Platform"/>
            <consortium name="The Broad Institute Genome Sequencing Center for Infectious Disease"/>
            <person name="Wu L."/>
            <person name="Ma J."/>
        </authorList>
    </citation>
    <scope>NUCLEOTIDE SEQUENCE [LARGE SCALE GENOMIC DNA]</scope>
    <source>
        <strain evidence="2">JCM 17591</strain>
    </source>
</reference>
<keyword evidence="2" id="KW-1185">Reference proteome</keyword>
<dbReference type="Proteomes" id="UP001501079">
    <property type="component" value="Unassembled WGS sequence"/>
</dbReference>
<comment type="caution">
    <text evidence="1">The sequence shown here is derived from an EMBL/GenBank/DDBJ whole genome shotgun (WGS) entry which is preliminary data.</text>
</comment>
<accession>A0ABP8A9V7</accession>
<evidence type="ECO:0008006" key="3">
    <source>
        <dbReference type="Google" id="ProtNLM"/>
    </source>
</evidence>
<dbReference type="RefSeq" id="WP_344756664.1">
    <property type="nucleotide sequence ID" value="NZ_BAABBW010000005.1"/>
</dbReference>
<evidence type="ECO:0000313" key="2">
    <source>
        <dbReference type="Proteomes" id="UP001501079"/>
    </source>
</evidence>